<reference evidence="2 3" key="1">
    <citation type="journal article" date="2019" name="Int. J. Syst. Evol. Microbiol.">
        <title>The Global Catalogue of Microorganisms (GCM) 10K type strain sequencing project: providing services to taxonomists for standard genome sequencing and annotation.</title>
        <authorList>
            <consortium name="The Broad Institute Genomics Platform"/>
            <consortium name="The Broad Institute Genome Sequencing Center for Infectious Disease"/>
            <person name="Wu L."/>
            <person name="Ma J."/>
        </authorList>
    </citation>
    <scope>NUCLEOTIDE SEQUENCE [LARGE SCALE GENOMIC DNA]</scope>
    <source>
        <strain evidence="2 3">JCM 14900</strain>
    </source>
</reference>
<dbReference type="SUPFAM" id="SSF51261">
    <property type="entry name" value="Duplicated hybrid motif"/>
    <property type="match status" value="1"/>
</dbReference>
<feature type="domain" description="M23ase beta-sheet core" evidence="1">
    <location>
        <begin position="338"/>
        <end position="439"/>
    </location>
</feature>
<evidence type="ECO:0000313" key="3">
    <source>
        <dbReference type="Proteomes" id="UP001501343"/>
    </source>
</evidence>
<dbReference type="RefSeq" id="WP_248145048.1">
    <property type="nucleotide sequence ID" value="NZ_BAAAOF010000002.1"/>
</dbReference>
<organism evidence="2 3">
    <name type="scientific">Microbacterium aoyamense</name>
    <dbReference type="NCBI Taxonomy" id="344166"/>
    <lineage>
        <taxon>Bacteria</taxon>
        <taxon>Bacillati</taxon>
        <taxon>Actinomycetota</taxon>
        <taxon>Actinomycetes</taxon>
        <taxon>Micrococcales</taxon>
        <taxon>Microbacteriaceae</taxon>
        <taxon>Microbacterium</taxon>
    </lineage>
</organism>
<gene>
    <name evidence="2" type="ORF">GCM10009775_04920</name>
</gene>
<dbReference type="Pfam" id="PF01551">
    <property type="entry name" value="Peptidase_M23"/>
    <property type="match status" value="1"/>
</dbReference>
<evidence type="ECO:0000259" key="1">
    <source>
        <dbReference type="Pfam" id="PF01551"/>
    </source>
</evidence>
<name>A0ABN2P8Y5_9MICO</name>
<dbReference type="Proteomes" id="UP001501343">
    <property type="component" value="Unassembled WGS sequence"/>
</dbReference>
<comment type="caution">
    <text evidence="2">The sequence shown here is derived from an EMBL/GenBank/DDBJ whole genome shotgun (WGS) entry which is preliminary data.</text>
</comment>
<dbReference type="EMBL" id="BAAAOF010000002">
    <property type="protein sequence ID" value="GAA1915455.1"/>
    <property type="molecule type" value="Genomic_DNA"/>
</dbReference>
<protein>
    <recommendedName>
        <fullName evidence="1">M23ase beta-sheet core domain-containing protein</fullName>
    </recommendedName>
</protein>
<dbReference type="PANTHER" id="PTHR21666:SF290">
    <property type="entry name" value="PEPTIDASE M23 DOMAIN PROTEIN"/>
    <property type="match status" value="1"/>
</dbReference>
<sequence length="449" mass="46835">MWGREEQSTDATPAPLAAADAALAAVAPIVEIAAASAAVVLDAVEEVVLPEPARRSRRDARAQRAAAPIVEPEIGPESFAMPEPLPRRATLRAPRIEAASEPVVDTVLMPVEPFELVEPTVVEPIVEAAAEPFELIEPVDVEPIEEIMTDDAEDPASIADDFEAAARLFSFTGETPIISEERVAPVEELAVAHVAARKPRRVTGAVFKRVAATSFSIGVFGVVGLMTVGMTTPAEAVAAASGSDKTASVSVVAPGDVEGGDSADAEAIQAYVAPASTENVDVARSESYATVSMAEIARESGIQNFSNLFVNDPTSPIQWPFAVGVPMSYGFGMRSGAMHEGIDFTPGAGSPVQAIADGTVRVASESGGAYGVHVIIDHIIDGQLVSSHYAHMQYGSLQVVPGQKVTVGTVVGHTGNTGRSFGAHTHFEILQNGTTPIDPLPWLREHAGG</sequence>
<dbReference type="Gene3D" id="2.70.70.10">
    <property type="entry name" value="Glucose Permease (Domain IIA)"/>
    <property type="match status" value="1"/>
</dbReference>
<dbReference type="InterPro" id="IPR011055">
    <property type="entry name" value="Dup_hybrid_motif"/>
</dbReference>
<accession>A0ABN2P8Y5</accession>
<dbReference type="CDD" id="cd12797">
    <property type="entry name" value="M23_peptidase"/>
    <property type="match status" value="1"/>
</dbReference>
<evidence type="ECO:0000313" key="2">
    <source>
        <dbReference type="EMBL" id="GAA1915455.1"/>
    </source>
</evidence>
<dbReference type="InterPro" id="IPR016047">
    <property type="entry name" value="M23ase_b-sheet_dom"/>
</dbReference>
<dbReference type="InterPro" id="IPR050570">
    <property type="entry name" value="Cell_wall_metabolism_enzyme"/>
</dbReference>
<dbReference type="PANTHER" id="PTHR21666">
    <property type="entry name" value="PEPTIDASE-RELATED"/>
    <property type="match status" value="1"/>
</dbReference>
<proteinExistence type="predicted"/>
<keyword evidence="3" id="KW-1185">Reference proteome</keyword>